<dbReference type="AlphaFoldDB" id="A0AAD5MMT1"/>
<dbReference type="EMBL" id="JAHQIW010004171">
    <property type="protein sequence ID" value="KAJ1361337.1"/>
    <property type="molecule type" value="Genomic_DNA"/>
</dbReference>
<evidence type="ECO:0000313" key="1">
    <source>
        <dbReference type="EMBL" id="KAJ1361337.1"/>
    </source>
</evidence>
<organism evidence="1 2">
    <name type="scientific">Parelaphostrongylus tenuis</name>
    <name type="common">Meningeal worm</name>
    <dbReference type="NCBI Taxonomy" id="148309"/>
    <lineage>
        <taxon>Eukaryota</taxon>
        <taxon>Metazoa</taxon>
        <taxon>Ecdysozoa</taxon>
        <taxon>Nematoda</taxon>
        <taxon>Chromadorea</taxon>
        <taxon>Rhabditida</taxon>
        <taxon>Rhabditina</taxon>
        <taxon>Rhabditomorpha</taxon>
        <taxon>Strongyloidea</taxon>
        <taxon>Metastrongylidae</taxon>
        <taxon>Parelaphostrongylus</taxon>
    </lineage>
</organism>
<dbReference type="Proteomes" id="UP001196413">
    <property type="component" value="Unassembled WGS sequence"/>
</dbReference>
<keyword evidence="2" id="KW-1185">Reference proteome</keyword>
<gene>
    <name evidence="1" type="ORF">KIN20_020555</name>
</gene>
<accession>A0AAD5MMT1</accession>
<evidence type="ECO:0000313" key="2">
    <source>
        <dbReference type="Proteomes" id="UP001196413"/>
    </source>
</evidence>
<sequence length="151" mass="16750">MAANVAPGTLGSAFPIQTNIFGVKLEWPVSIWRYDVSIYASVKGKKPVYFTKKSRDEFVSFHSNLQSSNFWTLQTPFIAEWVCVSLLGPCGAFCTGPRYVIFDSAAVMTASRLLEGSSQFAHAWMQMPLLGLSRKRGSTPPAYQRFPQGDT</sequence>
<name>A0AAD5MMT1_PARTN</name>
<reference evidence="1" key="1">
    <citation type="submission" date="2021-06" db="EMBL/GenBank/DDBJ databases">
        <title>Parelaphostrongylus tenuis whole genome reference sequence.</title>
        <authorList>
            <person name="Garwood T.J."/>
            <person name="Larsen P.A."/>
            <person name="Fountain-Jones N.M."/>
            <person name="Garbe J.R."/>
            <person name="Macchietto M.G."/>
            <person name="Kania S.A."/>
            <person name="Gerhold R.W."/>
            <person name="Richards J.E."/>
            <person name="Wolf T.M."/>
        </authorList>
    </citation>
    <scope>NUCLEOTIDE SEQUENCE</scope>
    <source>
        <strain evidence="1">MNPRO001-30</strain>
        <tissue evidence="1">Meninges</tissue>
    </source>
</reference>
<proteinExistence type="predicted"/>
<protein>
    <submittedName>
        <fullName evidence="1">Uncharacterized protein</fullName>
    </submittedName>
</protein>
<comment type="caution">
    <text evidence="1">The sequence shown here is derived from an EMBL/GenBank/DDBJ whole genome shotgun (WGS) entry which is preliminary data.</text>
</comment>